<dbReference type="InterPro" id="IPR015424">
    <property type="entry name" value="PyrdxlP-dep_Trfase"/>
</dbReference>
<evidence type="ECO:0000256" key="6">
    <source>
        <dbReference type="ARBA" id="ARBA00047190"/>
    </source>
</evidence>
<sequence>MNVSYDYNTSVQNILKPSKSNKTVVSELEFQASQVIGRLEEAVEKAEDGSSKGQVWKNSHGFLPIPSKSSDEILGLLEDLIAYEDSREDSSDEDVSPGGASLPQLDPIARLSIVTQSVAAYAGGLERSHLQRFSSRITSDTTRWLSHLFRFFDCAAFFHEDVLEGIVRLARMMLHYKYPKFLEDGYEALSARPPVIYSSVAAPLGVVQYICRQASALLLTTLGLPMVCVRPVPCNTMFGSQQKMDVAALDRFIQEDKANNRVPLIVLADAGGGDLPRAETIRSVWIPEVNQSQEDNIKDNVKNQQVAIPCDETTDRKGQCVFVILLKTLRADSKQSLFVGAVKVLQNASATECLRALVDTITKYEIPYENVVCVVTDVVYLCEYLVDLVEYFSTLEEVTAALKYFQDMSNDKTQVRALQSNSKKAVILDILFGLKEDHEEFAINSIKAIWIPVSNVDSERAFSAYSNIMSDKCTNLKIENSETMLSLYFGTTIAGHVDNLSRLQELCKSHDIWLHIRGHSLAALSMVSIPNVTLYRLFDTSTPRPPRSVGVARESTLPLVAGLTSDHFIRKMSCLPLWAALQSQQPGGESGTFTVNEVVTKPVSTAVLLESVACTVVFQFVPESSEGENVSRVSAYFDKLNSWLGQILQRDAPHVPVVICELESNGVVLRYCPLEMAGEKHPSPAEVDLFTSCLEQQLDILSATVAHKETFQRLVSASPRLRLVEMPGWAGLGGVRYVPEGWEQLMTDQAKEELNKLNMTLVEQLRSTDAAFSLGEGTDNLVCVRFGMVTAETDVEELLGLVVNVGKEVEESSKFIETMTEIVKKGIETATMDLQKENEERLWQEGILRHVPVFGSLVNWWSPPGKEGGIKGRSLNLTAGVVESTENIYRYHMQLQQGASSPPGSRSPPQPQVQTPVVPQHSRSSSHSSQGTPVVTTTTIS</sequence>
<organism evidence="10">
    <name type="scientific">Timema cristinae</name>
    <name type="common">Walking stick</name>
    <dbReference type="NCBI Taxonomy" id="61476"/>
    <lineage>
        <taxon>Eukaryota</taxon>
        <taxon>Metazoa</taxon>
        <taxon>Ecdysozoa</taxon>
        <taxon>Arthropoda</taxon>
        <taxon>Hexapoda</taxon>
        <taxon>Insecta</taxon>
        <taxon>Pterygota</taxon>
        <taxon>Neoptera</taxon>
        <taxon>Polyneoptera</taxon>
        <taxon>Phasmatodea</taxon>
        <taxon>Timematodea</taxon>
        <taxon>Timematoidea</taxon>
        <taxon>Timematidae</taxon>
        <taxon>Timema</taxon>
    </lineage>
</organism>
<feature type="region of interest" description="Disordered" evidence="7">
    <location>
        <begin position="896"/>
        <end position="941"/>
    </location>
</feature>
<dbReference type="InterPro" id="IPR015422">
    <property type="entry name" value="PyrdxlP-dep_Trfase_small"/>
</dbReference>
<name>A0A7R9H1K0_TIMCR</name>
<dbReference type="PANTHER" id="PTHR42735">
    <property type="match status" value="1"/>
</dbReference>
<keyword evidence="4" id="KW-0663">Pyridoxal phosphate</keyword>
<keyword evidence="5" id="KW-0456">Lyase</keyword>
<evidence type="ECO:0000313" key="10">
    <source>
        <dbReference type="EMBL" id="CAD7404654.1"/>
    </source>
</evidence>
<feature type="domain" description="PDXDC1-like third" evidence="9">
    <location>
        <begin position="711"/>
        <end position="814"/>
    </location>
</feature>
<dbReference type="InterPro" id="IPR050477">
    <property type="entry name" value="GrpII_AminoAcid_Decarb"/>
</dbReference>
<protein>
    <recommendedName>
        <fullName evidence="6">Pyridoxal-dependent decarboxylase domain-containing protein 1</fullName>
    </recommendedName>
</protein>
<keyword evidence="3" id="KW-0210">Decarboxylase</keyword>
<dbReference type="GO" id="GO:0016831">
    <property type="term" value="F:carboxy-lyase activity"/>
    <property type="evidence" value="ECO:0007669"/>
    <property type="project" value="UniProtKB-KW"/>
</dbReference>
<evidence type="ECO:0000256" key="5">
    <source>
        <dbReference type="ARBA" id="ARBA00023239"/>
    </source>
</evidence>
<feature type="compositionally biased region" description="Low complexity" evidence="7">
    <location>
        <begin position="912"/>
        <end position="929"/>
    </location>
</feature>
<dbReference type="Gene3D" id="3.40.640.10">
    <property type="entry name" value="Type I PLP-dependent aspartate aminotransferase-like (Major domain)"/>
    <property type="match status" value="2"/>
</dbReference>
<feature type="compositionally biased region" description="Polar residues" evidence="7">
    <location>
        <begin position="930"/>
        <end position="941"/>
    </location>
</feature>
<proteinExistence type="inferred from homology"/>
<reference evidence="10" key="1">
    <citation type="submission" date="2020-11" db="EMBL/GenBank/DDBJ databases">
        <authorList>
            <person name="Tran Van P."/>
        </authorList>
    </citation>
    <scope>NUCLEOTIDE SEQUENCE</scope>
</reference>
<dbReference type="SUPFAM" id="SSF53383">
    <property type="entry name" value="PLP-dependent transferases"/>
    <property type="match status" value="2"/>
</dbReference>
<dbReference type="EMBL" id="OC319222">
    <property type="protein sequence ID" value="CAD7404654.1"/>
    <property type="molecule type" value="Genomic_DNA"/>
</dbReference>
<evidence type="ECO:0000256" key="7">
    <source>
        <dbReference type="SAM" id="MobiDB-lite"/>
    </source>
</evidence>
<feature type="domain" description="PDXDC1/PDXD2 second" evidence="8">
    <location>
        <begin position="628"/>
        <end position="705"/>
    </location>
</feature>
<evidence type="ECO:0000256" key="3">
    <source>
        <dbReference type="ARBA" id="ARBA00022793"/>
    </source>
</evidence>
<accession>A0A7R9H1K0</accession>
<comment type="similarity">
    <text evidence="2">Belongs to the group II decarboxylase family.</text>
</comment>
<evidence type="ECO:0000256" key="1">
    <source>
        <dbReference type="ARBA" id="ARBA00001933"/>
    </source>
</evidence>
<evidence type="ECO:0000256" key="2">
    <source>
        <dbReference type="ARBA" id="ARBA00009533"/>
    </source>
</evidence>
<dbReference type="InterPro" id="IPR055103">
    <property type="entry name" value="PDXDC1-like_2nd"/>
</dbReference>
<evidence type="ECO:0000259" key="8">
    <source>
        <dbReference type="Pfam" id="PF22930"/>
    </source>
</evidence>
<gene>
    <name evidence="10" type="ORF">TCEB3V08_LOCUS7603</name>
</gene>
<dbReference type="AlphaFoldDB" id="A0A7R9H1K0"/>
<dbReference type="Pfam" id="PF22930">
    <property type="entry name" value="PDXDC1-like_cen"/>
    <property type="match status" value="1"/>
</dbReference>
<dbReference type="InterPro" id="IPR055102">
    <property type="entry name" value="PDXDC1-like_3rd"/>
</dbReference>
<dbReference type="Gene3D" id="3.90.1150.10">
    <property type="entry name" value="Aspartate Aminotransferase, domain 1"/>
    <property type="match status" value="1"/>
</dbReference>
<dbReference type="InterPro" id="IPR015421">
    <property type="entry name" value="PyrdxlP-dep_Trfase_major"/>
</dbReference>
<evidence type="ECO:0000259" key="9">
    <source>
        <dbReference type="Pfam" id="PF22937"/>
    </source>
</evidence>
<evidence type="ECO:0000256" key="4">
    <source>
        <dbReference type="ARBA" id="ARBA00022898"/>
    </source>
</evidence>
<comment type="cofactor">
    <cofactor evidence="1">
        <name>pyridoxal 5'-phosphate</name>
        <dbReference type="ChEBI" id="CHEBI:597326"/>
    </cofactor>
</comment>
<dbReference type="PANTHER" id="PTHR42735:SF1">
    <property type="entry name" value="PYRIDOXAL-DEPENDENT DECARBOXYLASE DOMAIN-CONTAINING PROTEIN 1-RELATED"/>
    <property type="match status" value="1"/>
</dbReference>
<dbReference type="Pfam" id="PF22937">
    <property type="entry name" value="PDXDC1-like_cen2"/>
    <property type="match status" value="1"/>
</dbReference>